<dbReference type="Gene3D" id="3.80.10.10">
    <property type="entry name" value="Ribonuclease Inhibitor"/>
    <property type="match status" value="1"/>
</dbReference>
<gene>
    <name evidence="2" type="ORF">LSAT_V11C700354720</name>
</gene>
<comment type="caution">
    <text evidence="2">The sequence shown here is derived from an EMBL/GenBank/DDBJ whole genome shotgun (WGS) entry which is preliminary data.</text>
</comment>
<protein>
    <recommendedName>
        <fullName evidence="1">FBD domain-containing protein</fullName>
    </recommendedName>
</protein>
<sequence length="224" mass="26438">MSVRCFYNSIITIEVLLQFLTNCPLLEEFTLVLFNLKNYIQLKKCEFVELFKCLSSVQVLKISRFWIEDFGVDDNVMPQKLPTSLVHLRVLVYDVSFLHEDEISCLLCLINNSPNLEKIKLEHFFVVDWGEQTFDNWFDPEDHSDLKLDHLKELEITSFYNVGYEMEFLKLIIAKSLVLKLAQIKLNPNVFVDEEIKMFQDLVRLPFPRASPTTNFIIERMPFN</sequence>
<dbReference type="SUPFAM" id="SSF52047">
    <property type="entry name" value="RNI-like"/>
    <property type="match status" value="1"/>
</dbReference>
<organism evidence="2 3">
    <name type="scientific">Lactuca sativa</name>
    <name type="common">Garden lettuce</name>
    <dbReference type="NCBI Taxonomy" id="4236"/>
    <lineage>
        <taxon>Eukaryota</taxon>
        <taxon>Viridiplantae</taxon>
        <taxon>Streptophyta</taxon>
        <taxon>Embryophyta</taxon>
        <taxon>Tracheophyta</taxon>
        <taxon>Spermatophyta</taxon>
        <taxon>Magnoliopsida</taxon>
        <taxon>eudicotyledons</taxon>
        <taxon>Gunneridae</taxon>
        <taxon>Pentapetalae</taxon>
        <taxon>asterids</taxon>
        <taxon>campanulids</taxon>
        <taxon>Asterales</taxon>
        <taxon>Asteraceae</taxon>
        <taxon>Cichorioideae</taxon>
        <taxon>Cichorieae</taxon>
        <taxon>Lactucinae</taxon>
        <taxon>Lactuca</taxon>
    </lineage>
</organism>
<dbReference type="EMBL" id="NBSK02000007">
    <property type="protein sequence ID" value="KAJ0195644.1"/>
    <property type="molecule type" value="Genomic_DNA"/>
</dbReference>
<dbReference type="SMART" id="SM00579">
    <property type="entry name" value="FBD"/>
    <property type="match status" value="1"/>
</dbReference>
<dbReference type="Proteomes" id="UP000235145">
    <property type="component" value="Unassembled WGS sequence"/>
</dbReference>
<evidence type="ECO:0000313" key="3">
    <source>
        <dbReference type="Proteomes" id="UP000235145"/>
    </source>
</evidence>
<reference evidence="2 3" key="1">
    <citation type="journal article" date="2017" name="Nat. Commun.">
        <title>Genome assembly with in vitro proximity ligation data and whole-genome triplication in lettuce.</title>
        <authorList>
            <person name="Reyes-Chin-Wo S."/>
            <person name="Wang Z."/>
            <person name="Yang X."/>
            <person name="Kozik A."/>
            <person name="Arikit S."/>
            <person name="Song C."/>
            <person name="Xia L."/>
            <person name="Froenicke L."/>
            <person name="Lavelle D.O."/>
            <person name="Truco M.J."/>
            <person name="Xia R."/>
            <person name="Zhu S."/>
            <person name="Xu C."/>
            <person name="Xu H."/>
            <person name="Xu X."/>
            <person name="Cox K."/>
            <person name="Korf I."/>
            <person name="Meyers B.C."/>
            <person name="Michelmore R.W."/>
        </authorList>
    </citation>
    <scope>NUCLEOTIDE SEQUENCE [LARGE SCALE GENOMIC DNA]</scope>
    <source>
        <strain evidence="3">cv. Salinas</strain>
        <tissue evidence="2">Seedlings</tissue>
    </source>
</reference>
<dbReference type="AlphaFoldDB" id="A0A9R1UYK2"/>
<evidence type="ECO:0000313" key="2">
    <source>
        <dbReference type="EMBL" id="KAJ0195644.1"/>
    </source>
</evidence>
<feature type="domain" description="FBD" evidence="1">
    <location>
        <begin position="145"/>
        <end position="219"/>
    </location>
</feature>
<proteinExistence type="predicted"/>
<dbReference type="InterPro" id="IPR006566">
    <property type="entry name" value="FBD"/>
</dbReference>
<evidence type="ECO:0000259" key="1">
    <source>
        <dbReference type="SMART" id="SM00579"/>
    </source>
</evidence>
<keyword evidence="3" id="KW-1185">Reference proteome</keyword>
<accession>A0A9R1UYK2</accession>
<name>A0A9R1UYK2_LACSA</name>
<dbReference type="InterPro" id="IPR032675">
    <property type="entry name" value="LRR_dom_sf"/>
</dbReference>